<dbReference type="EMBL" id="CAEUNJ010000024">
    <property type="protein sequence ID" value="CAB4371283.1"/>
    <property type="molecule type" value="Genomic_DNA"/>
</dbReference>
<organism evidence="1">
    <name type="scientific">freshwater metagenome</name>
    <dbReference type="NCBI Taxonomy" id="449393"/>
    <lineage>
        <taxon>unclassified sequences</taxon>
        <taxon>metagenomes</taxon>
        <taxon>ecological metagenomes</taxon>
    </lineage>
</organism>
<name>A0A6J6AN00_9ZZZZ</name>
<sequence>MTTTHKKRRPSRRTRPPRLYMVQATRAIYIDFENLPFEQPSLLGYVCEGKWTIAIIEPELSEAATWEVPGGTITACTADKMLTIIRNRAEAEQRGVCAWSQHDLRMIKRIYADQPEKLKWWQDNLVDICPQATSFVRRYKLPVTPITDQRTGRESTSHQSVTMAALSIDVPEKYGRGVAADGITALRSALTNVDSIDLVDDATKAKWIATLLHNRYDCFGMAAIMCPVTRGPGETLLSSKWLMDPHFEPFVPYFPFLSDFSIEEPPDAEWRVAAFASAWSGYDFFYGITYTDWGWAITEFHDYGNDGELLIPVETRPDLWAACERAEMENIAMGMVPSYGWRSSNEI</sequence>
<evidence type="ECO:0000313" key="1">
    <source>
        <dbReference type="EMBL" id="CAB4371283.1"/>
    </source>
</evidence>
<gene>
    <name evidence="1" type="ORF">UFOPK4201_00730</name>
</gene>
<reference evidence="1" key="1">
    <citation type="submission" date="2020-05" db="EMBL/GenBank/DDBJ databases">
        <authorList>
            <person name="Chiriac C."/>
            <person name="Salcher M."/>
            <person name="Ghai R."/>
            <person name="Kavagutti S V."/>
        </authorList>
    </citation>
    <scope>NUCLEOTIDE SEQUENCE</scope>
</reference>
<protein>
    <submittedName>
        <fullName evidence="1">Unannotated protein</fullName>
    </submittedName>
</protein>
<proteinExistence type="predicted"/>
<accession>A0A6J6AN00</accession>
<dbReference type="AlphaFoldDB" id="A0A6J6AN00"/>